<dbReference type="SUPFAM" id="SSF82199">
    <property type="entry name" value="SET domain"/>
    <property type="match status" value="1"/>
</dbReference>
<evidence type="ECO:0000313" key="3">
    <source>
        <dbReference type="EMBL" id="KAJ4261431.1"/>
    </source>
</evidence>
<feature type="region of interest" description="Disordered" evidence="1">
    <location>
        <begin position="89"/>
        <end position="127"/>
    </location>
</feature>
<feature type="compositionally biased region" description="Polar residues" evidence="1">
    <location>
        <begin position="61"/>
        <end position="71"/>
    </location>
</feature>
<organism evidence="3 4">
    <name type="scientific">Fusarium torreyae</name>
    <dbReference type="NCBI Taxonomy" id="1237075"/>
    <lineage>
        <taxon>Eukaryota</taxon>
        <taxon>Fungi</taxon>
        <taxon>Dikarya</taxon>
        <taxon>Ascomycota</taxon>
        <taxon>Pezizomycotina</taxon>
        <taxon>Sordariomycetes</taxon>
        <taxon>Hypocreomycetidae</taxon>
        <taxon>Hypocreales</taxon>
        <taxon>Nectriaceae</taxon>
        <taxon>Fusarium</taxon>
    </lineage>
</organism>
<accession>A0A9W8RZX6</accession>
<dbReference type="PANTHER" id="PTHR47332">
    <property type="entry name" value="SET DOMAIN-CONTAINING PROTEIN 5"/>
    <property type="match status" value="1"/>
</dbReference>
<gene>
    <name evidence="3" type="ORF">NW762_006856</name>
</gene>
<dbReference type="Gene3D" id="2.170.270.10">
    <property type="entry name" value="SET domain"/>
    <property type="match status" value="1"/>
</dbReference>
<comment type="caution">
    <text evidence="3">The sequence shown here is derived from an EMBL/GenBank/DDBJ whole genome shotgun (WGS) entry which is preliminary data.</text>
</comment>
<dbReference type="OrthoDB" id="3180714at2759"/>
<evidence type="ECO:0000256" key="1">
    <source>
        <dbReference type="SAM" id="MobiDB-lite"/>
    </source>
</evidence>
<dbReference type="InterPro" id="IPR001214">
    <property type="entry name" value="SET_dom"/>
</dbReference>
<dbReference type="PROSITE" id="PS50280">
    <property type="entry name" value="SET"/>
    <property type="match status" value="1"/>
</dbReference>
<sequence length="348" mass="38409">MENSDAQPPDEPVLTPTFEFLTLDDIPTLELQLKEELNTSGDSSASSVNGESEATEDQQKDALTTPVTSNEKLLVNDQLSTSFDAIATEYGGTSGSEPGFSSDSDFWTDDDDEETTNELVRSLTSHRDEPFPPSTIRSLLFRYPCFKSLKSPGYVAPEPASLPLSPSSNADIIFQNEHFSVEQSRIAGWGAFAAKKLKYGDRILVEKPLFTADSNTLFKEFDKLSEPLRELALGLHANSSCKPGTPRVKAVWTTNCFSTGSGDKAGLFPIASRFNHCCHPSENVDYCYNDIDEVLEMVVRADVINAGEELTISYGTRRTPADLFYRFGFKCRCGTCGGFSEEDILDFW</sequence>
<proteinExistence type="predicted"/>
<keyword evidence="4" id="KW-1185">Reference proteome</keyword>
<dbReference type="Proteomes" id="UP001152049">
    <property type="component" value="Unassembled WGS sequence"/>
</dbReference>
<reference evidence="3" key="1">
    <citation type="submission" date="2022-09" db="EMBL/GenBank/DDBJ databases">
        <title>Fusarium specimens isolated from Avocado Roots.</title>
        <authorList>
            <person name="Stajich J."/>
            <person name="Roper C."/>
            <person name="Heimlech-Rivalta G."/>
        </authorList>
    </citation>
    <scope>NUCLEOTIDE SEQUENCE</scope>
    <source>
        <strain evidence="3">CF00136</strain>
    </source>
</reference>
<dbReference type="AlphaFoldDB" id="A0A9W8RZX6"/>
<dbReference type="Pfam" id="PF00856">
    <property type="entry name" value="SET"/>
    <property type="match status" value="1"/>
</dbReference>
<dbReference type="PANTHER" id="PTHR47332:SF2">
    <property type="entry name" value="SET-6"/>
    <property type="match status" value="1"/>
</dbReference>
<feature type="region of interest" description="Disordered" evidence="1">
    <location>
        <begin position="33"/>
        <end position="71"/>
    </location>
</feature>
<feature type="domain" description="SET" evidence="2">
    <location>
        <begin position="177"/>
        <end position="315"/>
    </location>
</feature>
<dbReference type="InterPro" id="IPR053185">
    <property type="entry name" value="SET_domain_protein"/>
</dbReference>
<feature type="compositionally biased region" description="Polar residues" evidence="1">
    <location>
        <begin position="38"/>
        <end position="52"/>
    </location>
</feature>
<dbReference type="InterPro" id="IPR046341">
    <property type="entry name" value="SET_dom_sf"/>
</dbReference>
<name>A0A9W8RZX6_9HYPO</name>
<feature type="compositionally biased region" description="Acidic residues" evidence="1">
    <location>
        <begin position="106"/>
        <end position="116"/>
    </location>
</feature>
<dbReference type="SMART" id="SM00317">
    <property type="entry name" value="SET"/>
    <property type="match status" value="1"/>
</dbReference>
<evidence type="ECO:0000313" key="4">
    <source>
        <dbReference type="Proteomes" id="UP001152049"/>
    </source>
</evidence>
<evidence type="ECO:0000259" key="2">
    <source>
        <dbReference type="PROSITE" id="PS50280"/>
    </source>
</evidence>
<dbReference type="EMBL" id="JAOQAZ010000012">
    <property type="protein sequence ID" value="KAJ4261431.1"/>
    <property type="molecule type" value="Genomic_DNA"/>
</dbReference>
<protein>
    <recommendedName>
        <fullName evidence="2">SET domain-containing protein</fullName>
    </recommendedName>
</protein>
<dbReference type="CDD" id="cd20071">
    <property type="entry name" value="SET_SMYD"/>
    <property type="match status" value="1"/>
</dbReference>